<evidence type="ECO:0000313" key="7">
    <source>
        <dbReference type="Proteomes" id="UP000011518"/>
    </source>
</evidence>
<keyword evidence="7" id="KW-1185">Reference proteome</keyword>
<protein>
    <submittedName>
        <fullName evidence="6">Kinesin-like protein KIF23</fullName>
    </submittedName>
</protein>
<dbReference type="PANTHER" id="PTHR24115">
    <property type="entry name" value="KINESIN-RELATED"/>
    <property type="match status" value="1"/>
</dbReference>
<proteinExistence type="inferred from homology"/>
<evidence type="ECO:0000256" key="3">
    <source>
        <dbReference type="ARBA" id="ARBA00023212"/>
    </source>
</evidence>
<dbReference type="InterPro" id="IPR001752">
    <property type="entry name" value="Kinesin_motor_dom"/>
</dbReference>
<evidence type="ECO:0000256" key="1">
    <source>
        <dbReference type="ARBA" id="ARBA00004245"/>
    </source>
</evidence>
<dbReference type="GO" id="GO:0051256">
    <property type="term" value="P:mitotic spindle midzone assembly"/>
    <property type="evidence" value="ECO:0007669"/>
    <property type="project" value="TreeGrafter"/>
</dbReference>
<accession>L9KYQ3</accession>
<sequence>MEVLRENQMYGTNKMVPYRDSKLTHLFKNHFDTAKGKVCMIVCVNPKAEDYEESLQVMRFAEVTQEVKVARPVDKAICGLMPGRWYRNQARGGPVGDELLVTEVVLQSFPPLPLCELLDINDEQTLPRLIEALEK</sequence>
<evidence type="ECO:0000313" key="6">
    <source>
        <dbReference type="EMBL" id="ELW67916.1"/>
    </source>
</evidence>
<dbReference type="GO" id="GO:0005874">
    <property type="term" value="C:microtubule"/>
    <property type="evidence" value="ECO:0007669"/>
    <property type="project" value="TreeGrafter"/>
</dbReference>
<dbReference type="Pfam" id="PF00225">
    <property type="entry name" value="Kinesin"/>
    <property type="match status" value="1"/>
</dbReference>
<dbReference type="Gene3D" id="1.20.58.1980">
    <property type="match status" value="1"/>
</dbReference>
<dbReference type="AlphaFoldDB" id="L9KYQ3"/>
<dbReference type="GO" id="GO:0005524">
    <property type="term" value="F:ATP binding"/>
    <property type="evidence" value="ECO:0007669"/>
    <property type="project" value="InterPro"/>
</dbReference>
<dbReference type="InParanoid" id="L9KYQ3"/>
<dbReference type="InterPro" id="IPR027417">
    <property type="entry name" value="P-loop_NTPase"/>
</dbReference>
<dbReference type="GO" id="GO:0007018">
    <property type="term" value="P:microtubule-based movement"/>
    <property type="evidence" value="ECO:0007669"/>
    <property type="project" value="InterPro"/>
</dbReference>
<dbReference type="InterPro" id="IPR027640">
    <property type="entry name" value="Kinesin-like_fam"/>
</dbReference>
<dbReference type="GO" id="GO:0003777">
    <property type="term" value="F:microtubule motor activity"/>
    <property type="evidence" value="ECO:0007669"/>
    <property type="project" value="InterPro"/>
</dbReference>
<dbReference type="Proteomes" id="UP000011518">
    <property type="component" value="Unassembled WGS sequence"/>
</dbReference>
<keyword evidence="3" id="KW-0206">Cytoskeleton</keyword>
<feature type="domain" description="Kinesin motor" evidence="5">
    <location>
        <begin position="1"/>
        <end position="67"/>
    </location>
</feature>
<reference evidence="7" key="1">
    <citation type="submission" date="2012-07" db="EMBL/GenBank/DDBJ databases">
        <title>Genome of the Chinese tree shrew, a rising model animal genetically related to primates.</title>
        <authorList>
            <person name="Zhang G."/>
            <person name="Fan Y."/>
            <person name="Yao Y."/>
            <person name="Huang Z."/>
        </authorList>
    </citation>
    <scope>NUCLEOTIDE SEQUENCE [LARGE SCALE GENOMIC DNA]</scope>
</reference>
<dbReference type="GO" id="GO:0005634">
    <property type="term" value="C:nucleus"/>
    <property type="evidence" value="ECO:0007669"/>
    <property type="project" value="TreeGrafter"/>
</dbReference>
<dbReference type="GO" id="GO:0008017">
    <property type="term" value="F:microtubule binding"/>
    <property type="evidence" value="ECO:0007669"/>
    <property type="project" value="InterPro"/>
</dbReference>
<dbReference type="GO" id="GO:0005871">
    <property type="term" value="C:kinesin complex"/>
    <property type="evidence" value="ECO:0007669"/>
    <property type="project" value="TreeGrafter"/>
</dbReference>
<name>L9KYQ3_TUPCH</name>
<gene>
    <name evidence="6" type="ORF">TREES_T100015885</name>
</gene>
<dbReference type="PROSITE" id="PS50067">
    <property type="entry name" value="KINESIN_MOTOR_2"/>
    <property type="match status" value="1"/>
</dbReference>
<keyword evidence="2" id="KW-0963">Cytoplasm</keyword>
<comment type="caution">
    <text evidence="4">Lacks conserved residue(s) required for the propagation of feature annotation.</text>
</comment>
<organism evidence="6 7">
    <name type="scientific">Tupaia chinensis</name>
    <name type="common">Chinese tree shrew</name>
    <name type="synonym">Tupaia belangeri chinensis</name>
    <dbReference type="NCBI Taxonomy" id="246437"/>
    <lineage>
        <taxon>Eukaryota</taxon>
        <taxon>Metazoa</taxon>
        <taxon>Chordata</taxon>
        <taxon>Craniata</taxon>
        <taxon>Vertebrata</taxon>
        <taxon>Euteleostomi</taxon>
        <taxon>Mammalia</taxon>
        <taxon>Eutheria</taxon>
        <taxon>Euarchontoglires</taxon>
        <taxon>Scandentia</taxon>
        <taxon>Tupaiidae</taxon>
        <taxon>Tupaia</taxon>
    </lineage>
</organism>
<reference evidence="7" key="2">
    <citation type="journal article" date="2013" name="Nat. Commun.">
        <title>Genome of the Chinese tree shrew.</title>
        <authorList>
            <person name="Fan Y."/>
            <person name="Huang Z.Y."/>
            <person name="Cao C.C."/>
            <person name="Chen C.S."/>
            <person name="Chen Y.X."/>
            <person name="Fan D.D."/>
            <person name="He J."/>
            <person name="Hou H.L."/>
            <person name="Hu L."/>
            <person name="Hu X.T."/>
            <person name="Jiang X.T."/>
            <person name="Lai R."/>
            <person name="Lang Y.S."/>
            <person name="Liang B."/>
            <person name="Liao S.G."/>
            <person name="Mu D."/>
            <person name="Ma Y.Y."/>
            <person name="Niu Y.Y."/>
            <person name="Sun X.Q."/>
            <person name="Xia J.Q."/>
            <person name="Xiao J."/>
            <person name="Xiong Z.Q."/>
            <person name="Xu L."/>
            <person name="Yang L."/>
            <person name="Zhang Y."/>
            <person name="Zhao W."/>
            <person name="Zhao X.D."/>
            <person name="Zheng Y.T."/>
            <person name="Zhou J.M."/>
            <person name="Zhu Y.B."/>
            <person name="Zhang G.J."/>
            <person name="Wang J."/>
            <person name="Yao Y.G."/>
        </authorList>
    </citation>
    <scope>NUCLEOTIDE SEQUENCE [LARGE SCALE GENOMIC DNA]</scope>
</reference>
<comment type="subcellular location">
    <subcellularLocation>
        <location evidence="1">Cytoplasm</location>
        <location evidence="1">Cytoskeleton</location>
    </subcellularLocation>
</comment>
<dbReference type="SUPFAM" id="SSF52540">
    <property type="entry name" value="P-loop containing nucleoside triphosphate hydrolases"/>
    <property type="match status" value="1"/>
</dbReference>
<evidence type="ECO:0000259" key="5">
    <source>
        <dbReference type="PROSITE" id="PS50067"/>
    </source>
</evidence>
<dbReference type="GO" id="GO:0016887">
    <property type="term" value="F:ATP hydrolysis activity"/>
    <property type="evidence" value="ECO:0007669"/>
    <property type="project" value="TreeGrafter"/>
</dbReference>
<evidence type="ECO:0000256" key="2">
    <source>
        <dbReference type="ARBA" id="ARBA00022490"/>
    </source>
</evidence>
<dbReference type="EMBL" id="KB320594">
    <property type="protein sequence ID" value="ELW67916.1"/>
    <property type="molecule type" value="Genomic_DNA"/>
</dbReference>
<dbReference type="STRING" id="246437.L9KYQ3"/>
<evidence type="ECO:0000256" key="4">
    <source>
        <dbReference type="PROSITE-ProRule" id="PRU00283"/>
    </source>
</evidence>
<comment type="similarity">
    <text evidence="4">Belongs to the TRAFAC class myosin-kinesin ATPase superfamily. Kinesin family.</text>
</comment>
<dbReference type="PANTHER" id="PTHR24115:SF600">
    <property type="entry name" value="KINESIN-LIKE PROTEIN KIF23"/>
    <property type="match status" value="1"/>
</dbReference>